<dbReference type="InterPro" id="IPR045070">
    <property type="entry name" value="MATE_MepA-like"/>
</dbReference>
<evidence type="ECO:0000256" key="5">
    <source>
        <dbReference type="ARBA" id="ARBA00022475"/>
    </source>
</evidence>
<accession>A0ABP3UCX3</accession>
<gene>
    <name evidence="11" type="ORF">GCM10008905_29010</name>
</gene>
<evidence type="ECO:0000256" key="6">
    <source>
        <dbReference type="ARBA" id="ARBA00022692"/>
    </source>
</evidence>
<feature type="transmembrane region" description="Helical" evidence="10">
    <location>
        <begin position="139"/>
        <end position="156"/>
    </location>
</feature>
<evidence type="ECO:0000256" key="1">
    <source>
        <dbReference type="ARBA" id="ARBA00004651"/>
    </source>
</evidence>
<dbReference type="PANTHER" id="PTHR43823:SF3">
    <property type="entry name" value="MULTIDRUG EXPORT PROTEIN MEPA"/>
    <property type="match status" value="1"/>
</dbReference>
<dbReference type="Proteomes" id="UP001500339">
    <property type="component" value="Unassembled WGS sequence"/>
</dbReference>
<feature type="transmembrane region" description="Helical" evidence="10">
    <location>
        <begin position="97"/>
        <end position="119"/>
    </location>
</feature>
<sequence length="463" mass="50255">MDRSKQLGEESIGKLLMKFSVPAIIGMVVNALYNMVDRIFIGNIGGGVGALAISGIAVGYPLTLINMAFAMLIGIGSSTMISIKLGEKKKEEAEKILGNAFVLIIIISILIGVIGLTFLEDLLKIFGGSPDTLPYAKGYMKYIIGGAILQNIGFSMNNIIRAEGNPKIAMATMLIGAVINTILDPIFIFVFNMGVDGAAIATIIAQAVSSIWVLAYFFGRKSTLKIKKENLRLSLTTMKIIFSIGMSPFAMQLAASLVTTLYNKNLVAYGGDLAVGAMGIINSIIMLFFMPMFGINQGCQPIIGYNYGARQYDRVLKALKLAVSAGTILATVGFILIQTFPRAFIQIFNRDNAELIALGSHGIRIHMMMMPIIGFQIISSNYFQAVGKAKIAIFLSLSRQFILLVPLLIILPPIFKLNGVWMTGPIADTLSSVLTAILLLRDIKILKSKKNDDNIEELEYQAN</sequence>
<protein>
    <recommendedName>
        <fullName evidence="3">Multidrug export protein MepA</fullName>
    </recommendedName>
</protein>
<feature type="transmembrane region" description="Helical" evidence="10">
    <location>
        <begin position="240"/>
        <end position="262"/>
    </location>
</feature>
<evidence type="ECO:0000256" key="9">
    <source>
        <dbReference type="ARBA" id="ARBA00023251"/>
    </source>
</evidence>
<dbReference type="CDD" id="cd13143">
    <property type="entry name" value="MATE_MepA_like"/>
    <property type="match status" value="1"/>
</dbReference>
<evidence type="ECO:0000313" key="11">
    <source>
        <dbReference type="EMBL" id="GAA0729246.1"/>
    </source>
</evidence>
<evidence type="ECO:0000256" key="4">
    <source>
        <dbReference type="ARBA" id="ARBA00022448"/>
    </source>
</evidence>
<dbReference type="InterPro" id="IPR051327">
    <property type="entry name" value="MATE_MepA_subfamily"/>
</dbReference>
<dbReference type="PANTHER" id="PTHR43823">
    <property type="entry name" value="SPORULATION PROTEIN YKVU"/>
    <property type="match status" value="1"/>
</dbReference>
<keyword evidence="4" id="KW-0813">Transport</keyword>
<feature type="transmembrane region" description="Helical" evidence="10">
    <location>
        <begin position="64"/>
        <end position="85"/>
    </location>
</feature>
<feature type="transmembrane region" description="Helical" evidence="10">
    <location>
        <begin position="197"/>
        <end position="219"/>
    </location>
</feature>
<dbReference type="RefSeq" id="WP_343770822.1">
    <property type="nucleotide sequence ID" value="NZ_BAAACF010000006.1"/>
</dbReference>
<feature type="transmembrane region" description="Helical" evidence="10">
    <location>
        <begin position="391"/>
        <end position="415"/>
    </location>
</feature>
<dbReference type="InterPro" id="IPR002528">
    <property type="entry name" value="MATE_fam"/>
</dbReference>
<name>A0ABP3UCX3_9CLOT</name>
<proteinExistence type="inferred from homology"/>
<keyword evidence="12" id="KW-1185">Reference proteome</keyword>
<feature type="transmembrane region" description="Helical" evidence="10">
    <location>
        <begin position="421"/>
        <end position="440"/>
    </location>
</feature>
<dbReference type="EMBL" id="BAAACF010000006">
    <property type="protein sequence ID" value="GAA0729246.1"/>
    <property type="molecule type" value="Genomic_DNA"/>
</dbReference>
<comment type="caution">
    <text evidence="11">The sequence shown here is derived from an EMBL/GenBank/DDBJ whole genome shotgun (WGS) entry which is preliminary data.</text>
</comment>
<comment type="similarity">
    <text evidence="2">Belongs to the multi antimicrobial extrusion (MATE) (TC 2.A.66.1) family. MepA subfamily.</text>
</comment>
<evidence type="ECO:0000256" key="10">
    <source>
        <dbReference type="SAM" id="Phobius"/>
    </source>
</evidence>
<organism evidence="11 12">
    <name type="scientific">Clostridium malenominatum</name>
    <dbReference type="NCBI Taxonomy" id="1539"/>
    <lineage>
        <taxon>Bacteria</taxon>
        <taxon>Bacillati</taxon>
        <taxon>Bacillota</taxon>
        <taxon>Clostridia</taxon>
        <taxon>Eubacteriales</taxon>
        <taxon>Clostridiaceae</taxon>
        <taxon>Clostridium</taxon>
    </lineage>
</organism>
<evidence type="ECO:0000256" key="2">
    <source>
        <dbReference type="ARBA" id="ARBA00008417"/>
    </source>
</evidence>
<evidence type="ECO:0000256" key="7">
    <source>
        <dbReference type="ARBA" id="ARBA00022989"/>
    </source>
</evidence>
<feature type="transmembrane region" description="Helical" evidence="10">
    <location>
        <begin position="168"/>
        <end position="191"/>
    </location>
</feature>
<evidence type="ECO:0000256" key="3">
    <source>
        <dbReference type="ARBA" id="ARBA00022106"/>
    </source>
</evidence>
<dbReference type="Pfam" id="PF01554">
    <property type="entry name" value="MatE"/>
    <property type="match status" value="2"/>
</dbReference>
<feature type="transmembrane region" description="Helical" evidence="10">
    <location>
        <begin position="40"/>
        <end position="58"/>
    </location>
</feature>
<feature type="transmembrane region" description="Helical" evidence="10">
    <location>
        <begin position="315"/>
        <end position="337"/>
    </location>
</feature>
<keyword evidence="6 10" id="KW-0812">Transmembrane</keyword>
<dbReference type="InterPro" id="IPR048279">
    <property type="entry name" value="MdtK-like"/>
</dbReference>
<keyword evidence="8 10" id="KW-0472">Membrane</keyword>
<keyword evidence="9" id="KW-0046">Antibiotic resistance</keyword>
<evidence type="ECO:0000256" key="8">
    <source>
        <dbReference type="ARBA" id="ARBA00023136"/>
    </source>
</evidence>
<dbReference type="PIRSF" id="PIRSF006603">
    <property type="entry name" value="DinF"/>
    <property type="match status" value="1"/>
</dbReference>
<comment type="subcellular location">
    <subcellularLocation>
        <location evidence="1">Cell membrane</location>
        <topology evidence="1">Multi-pass membrane protein</topology>
    </subcellularLocation>
</comment>
<reference evidence="12" key="1">
    <citation type="journal article" date="2019" name="Int. J. Syst. Evol. Microbiol.">
        <title>The Global Catalogue of Microorganisms (GCM) 10K type strain sequencing project: providing services to taxonomists for standard genome sequencing and annotation.</title>
        <authorList>
            <consortium name="The Broad Institute Genomics Platform"/>
            <consortium name="The Broad Institute Genome Sequencing Center for Infectious Disease"/>
            <person name="Wu L."/>
            <person name="Ma J."/>
        </authorList>
    </citation>
    <scope>NUCLEOTIDE SEQUENCE [LARGE SCALE GENOMIC DNA]</scope>
    <source>
        <strain evidence="12">JCM 1405</strain>
    </source>
</reference>
<dbReference type="NCBIfam" id="TIGR00797">
    <property type="entry name" value="matE"/>
    <property type="match status" value="1"/>
</dbReference>
<keyword evidence="5" id="KW-1003">Cell membrane</keyword>
<keyword evidence="7 10" id="KW-1133">Transmembrane helix</keyword>
<feature type="transmembrane region" description="Helical" evidence="10">
    <location>
        <begin position="357"/>
        <end position="379"/>
    </location>
</feature>
<evidence type="ECO:0000313" key="12">
    <source>
        <dbReference type="Proteomes" id="UP001500339"/>
    </source>
</evidence>
<feature type="transmembrane region" description="Helical" evidence="10">
    <location>
        <begin position="274"/>
        <end position="295"/>
    </location>
</feature>
<feature type="transmembrane region" description="Helical" evidence="10">
    <location>
        <begin position="15"/>
        <end position="33"/>
    </location>
</feature>